<organism evidence="1">
    <name type="scientific">uncultured Caudovirales phage</name>
    <dbReference type="NCBI Taxonomy" id="2100421"/>
    <lineage>
        <taxon>Viruses</taxon>
        <taxon>Duplodnaviria</taxon>
        <taxon>Heunggongvirae</taxon>
        <taxon>Uroviricota</taxon>
        <taxon>Caudoviricetes</taxon>
        <taxon>Peduoviridae</taxon>
        <taxon>Maltschvirus</taxon>
        <taxon>Maltschvirus maltsch</taxon>
    </lineage>
</organism>
<gene>
    <name evidence="1" type="ORF">UFOVP800_20</name>
</gene>
<reference evidence="1" key="1">
    <citation type="submission" date="2020-04" db="EMBL/GenBank/DDBJ databases">
        <authorList>
            <person name="Chiriac C."/>
            <person name="Salcher M."/>
            <person name="Ghai R."/>
            <person name="Kavagutti S V."/>
        </authorList>
    </citation>
    <scope>NUCLEOTIDE SEQUENCE</scope>
</reference>
<evidence type="ECO:0000313" key="1">
    <source>
        <dbReference type="EMBL" id="CAB4163353.1"/>
    </source>
</evidence>
<name>A0A6J5NWG8_9CAUD</name>
<protein>
    <submittedName>
        <fullName evidence="1">Uncharacterized protein</fullName>
    </submittedName>
</protein>
<dbReference type="EMBL" id="LR796755">
    <property type="protein sequence ID" value="CAB4163353.1"/>
    <property type="molecule type" value="Genomic_DNA"/>
</dbReference>
<accession>A0A6J5NWG8</accession>
<sequence>MPLVTLTDSQMAVAIKEAERRMEAGRNQTSRTFTGITLTQELKQQIDLLGAVSEMAVSLYLKLPWTGKGKIGASDVDRYEVRSSQRKEGKDYYLYIREYDKDAVYIYCVVDGPKVVIAGWATAADVRTKGRLLYEDNQCYGLPRQELYAMETLR</sequence>
<proteinExistence type="predicted"/>